<sequence>MDSHLTLQNLPSEVLLKIFDGKLLAVADLAAIKQVCKRFNELAPLCRNFTYTFAVDAPTHPTYKLVRAILRDPQIGLQFSSVAVKWHRRDPEDQATWTQVWEWTEEEHDKLRTLMSDPLPSDYSLHAVILGCNSEALLPILLFYTPNVTFLDLGEVELDFFHADVDSFVDVSLTGFRALYRILSRRTDPLLGDSSLGLGLKRMRDAQSDEAYMLSRARLLRVPSAFHDFDGRPYRYISMMRQIYTLDIEVYQKPAPGDCRLWAHANATPRIPGFANLRHIEHGLSPRIDIRRGTHPIMILPMLMLPNLETFRAAGISSYGLEDDLTLDEVMKHGSEWEGMKSNLKFLELRASRLTQAEWAVLADFTRCLEYLAISIDTRQTWVIMDRFEEQADEIAVPWIENNKDTLTEYEVQGWDSMECRPFLKAFSQLRATVYELHMSPRDILHHLRARPEPSHRNMKEEQYTPLSSSVFSIDEILEQIMLELPAVMVLTTCRGVCRDWRELVDSSWALRYYSRMGCKRLSSRERTVGESSSEKWYTIRPMVLEVLRAFWKKLAREVITTEARWSEEHMHRLDTAYARAPTPTRFFESSTHLFRPPSYTRGIRTTAFIASAPLRKTYNRVSGAKKTPEESIRKQQRATIRKLYEEFAPVAQLIQWTFRESEADYILPKFDHWWIYAYPNRTDRFQYAKECLYDIYPPRKIDKFWASAMYQMARVVYERRPAFVSSAASRPRVPACHLKFEHAWDSKGPGGGEAIDFQSYEPFEVTRGTRYPGFEFSPPYFPRSMYPYPVTFKPGPYFVAMDITLWILWHFAQNEDHDKETPARKLHAWLEAKLNRAE</sequence>
<dbReference type="SUPFAM" id="SSF81383">
    <property type="entry name" value="F-box domain"/>
    <property type="match status" value="2"/>
</dbReference>
<organism evidence="2 3">
    <name type="scientific">Drechslerella dactyloides</name>
    <name type="common">Nematode-trapping fungus</name>
    <name type="synonym">Arthrobotrys dactyloides</name>
    <dbReference type="NCBI Taxonomy" id="74499"/>
    <lineage>
        <taxon>Eukaryota</taxon>
        <taxon>Fungi</taxon>
        <taxon>Dikarya</taxon>
        <taxon>Ascomycota</taxon>
        <taxon>Pezizomycotina</taxon>
        <taxon>Orbiliomycetes</taxon>
        <taxon>Orbiliales</taxon>
        <taxon>Orbiliaceae</taxon>
        <taxon>Drechslerella</taxon>
    </lineage>
</organism>
<dbReference type="Pfam" id="PF12937">
    <property type="entry name" value="F-box-like"/>
    <property type="match status" value="1"/>
</dbReference>
<evidence type="ECO:0000259" key="1">
    <source>
        <dbReference type="SMART" id="SM00256"/>
    </source>
</evidence>
<dbReference type="CDD" id="cd09917">
    <property type="entry name" value="F-box_SF"/>
    <property type="match status" value="1"/>
</dbReference>
<name>A0AAD6NLY2_DREDA</name>
<comment type="caution">
    <text evidence="2">The sequence shown here is derived from an EMBL/GenBank/DDBJ whole genome shotgun (WGS) entry which is preliminary data.</text>
</comment>
<proteinExistence type="predicted"/>
<feature type="domain" description="F-box" evidence="1">
    <location>
        <begin position="10"/>
        <end position="52"/>
    </location>
</feature>
<protein>
    <recommendedName>
        <fullName evidence="1">F-box domain-containing protein</fullName>
    </recommendedName>
</protein>
<dbReference type="InterPro" id="IPR001810">
    <property type="entry name" value="F-box_dom"/>
</dbReference>
<dbReference type="EMBL" id="JAQGDS010000002">
    <property type="protein sequence ID" value="KAJ6263424.1"/>
    <property type="molecule type" value="Genomic_DNA"/>
</dbReference>
<keyword evidence="3" id="KW-1185">Reference proteome</keyword>
<reference evidence="2" key="1">
    <citation type="submission" date="2023-01" db="EMBL/GenBank/DDBJ databases">
        <title>The chitinases involved in constricting ring structure development in the nematode-trapping fungus Drechslerella dactyloides.</title>
        <authorList>
            <person name="Wang R."/>
            <person name="Zhang L."/>
            <person name="Tang P."/>
            <person name="Li S."/>
            <person name="Liang L."/>
        </authorList>
    </citation>
    <scope>NUCLEOTIDE SEQUENCE</scope>
    <source>
        <strain evidence="2">YMF1.00031</strain>
    </source>
</reference>
<dbReference type="SMART" id="SM00256">
    <property type="entry name" value="FBOX"/>
    <property type="match status" value="2"/>
</dbReference>
<evidence type="ECO:0000313" key="3">
    <source>
        <dbReference type="Proteomes" id="UP001221413"/>
    </source>
</evidence>
<dbReference type="AlphaFoldDB" id="A0AAD6NLY2"/>
<dbReference type="Gene3D" id="1.20.1280.50">
    <property type="match status" value="2"/>
</dbReference>
<evidence type="ECO:0000313" key="2">
    <source>
        <dbReference type="EMBL" id="KAJ6263424.1"/>
    </source>
</evidence>
<dbReference type="Proteomes" id="UP001221413">
    <property type="component" value="Unassembled WGS sequence"/>
</dbReference>
<feature type="domain" description="F-box" evidence="1">
    <location>
        <begin position="474"/>
        <end position="515"/>
    </location>
</feature>
<accession>A0AAD6NLY2</accession>
<dbReference type="InterPro" id="IPR036047">
    <property type="entry name" value="F-box-like_dom_sf"/>
</dbReference>
<gene>
    <name evidence="2" type="ORF">Dda_1987</name>
</gene>